<dbReference type="InterPro" id="IPR002645">
    <property type="entry name" value="STAS_dom"/>
</dbReference>
<dbReference type="Gene3D" id="3.30.750.24">
    <property type="entry name" value="STAS domain"/>
    <property type="match status" value="1"/>
</dbReference>
<evidence type="ECO:0000259" key="1">
    <source>
        <dbReference type="PROSITE" id="PS50801"/>
    </source>
</evidence>
<gene>
    <name evidence="2" type="ORF">SAMN06269173_10873</name>
</gene>
<proteinExistence type="predicted"/>
<dbReference type="EMBL" id="FZNS01000008">
    <property type="protein sequence ID" value="SNR83135.1"/>
    <property type="molecule type" value="Genomic_DNA"/>
</dbReference>
<organism evidence="2 3">
    <name type="scientific">Hymenobacter mucosus</name>
    <dbReference type="NCBI Taxonomy" id="1411120"/>
    <lineage>
        <taxon>Bacteria</taxon>
        <taxon>Pseudomonadati</taxon>
        <taxon>Bacteroidota</taxon>
        <taxon>Cytophagia</taxon>
        <taxon>Cytophagales</taxon>
        <taxon>Hymenobacteraceae</taxon>
        <taxon>Hymenobacter</taxon>
    </lineage>
</organism>
<evidence type="ECO:0000313" key="3">
    <source>
        <dbReference type="Proteomes" id="UP000198310"/>
    </source>
</evidence>
<dbReference type="InterPro" id="IPR036513">
    <property type="entry name" value="STAS_dom_sf"/>
</dbReference>
<sequence>MSPQVVAKPVWNMQRTSLTIYVGGNWGGIGLSLHGTCSGSAEATQLLQAVRQVLLRGTINTLWLDCQHLAAISSEGQQTMLQLEREAQQAGLRLYWCNFNEQVTQQLSDTGLHLLLRTQPAATYPAPLGSLDRSSLGYAS</sequence>
<keyword evidence="3" id="KW-1185">Reference proteome</keyword>
<name>A0A238ZI68_9BACT</name>
<accession>A0A238ZI68</accession>
<feature type="domain" description="STAS" evidence="1">
    <location>
        <begin position="50"/>
        <end position="112"/>
    </location>
</feature>
<dbReference type="SUPFAM" id="SSF52091">
    <property type="entry name" value="SpoIIaa-like"/>
    <property type="match status" value="1"/>
</dbReference>
<dbReference type="PROSITE" id="PS50801">
    <property type="entry name" value="STAS"/>
    <property type="match status" value="1"/>
</dbReference>
<evidence type="ECO:0000313" key="2">
    <source>
        <dbReference type="EMBL" id="SNR83135.1"/>
    </source>
</evidence>
<dbReference type="Proteomes" id="UP000198310">
    <property type="component" value="Unassembled WGS sequence"/>
</dbReference>
<protein>
    <submittedName>
        <fullName evidence="2">Anti-anti-sigma regulatory factor (Antagonist of anti-sigma factor)</fullName>
    </submittedName>
</protein>
<dbReference type="Pfam" id="PF01740">
    <property type="entry name" value="STAS"/>
    <property type="match status" value="1"/>
</dbReference>
<reference evidence="3" key="1">
    <citation type="submission" date="2017-06" db="EMBL/GenBank/DDBJ databases">
        <authorList>
            <person name="Varghese N."/>
            <person name="Submissions S."/>
        </authorList>
    </citation>
    <scope>NUCLEOTIDE SEQUENCE [LARGE SCALE GENOMIC DNA]</scope>
    <source>
        <strain evidence="3">DSM 28041</strain>
    </source>
</reference>
<dbReference type="AlphaFoldDB" id="A0A238ZI68"/>